<evidence type="ECO:0000256" key="1">
    <source>
        <dbReference type="SAM" id="SignalP"/>
    </source>
</evidence>
<gene>
    <name evidence="2" type="ORF">D9613_011673</name>
</gene>
<dbReference type="Proteomes" id="UP000521872">
    <property type="component" value="Unassembled WGS sequence"/>
</dbReference>
<dbReference type="AlphaFoldDB" id="A0A8H4QXM3"/>
<keyword evidence="1" id="KW-0732">Signal</keyword>
<dbReference type="OrthoDB" id="3056980at2759"/>
<proteinExistence type="predicted"/>
<organism evidence="2 3">
    <name type="scientific">Agrocybe pediades</name>
    <dbReference type="NCBI Taxonomy" id="84607"/>
    <lineage>
        <taxon>Eukaryota</taxon>
        <taxon>Fungi</taxon>
        <taxon>Dikarya</taxon>
        <taxon>Basidiomycota</taxon>
        <taxon>Agaricomycotina</taxon>
        <taxon>Agaricomycetes</taxon>
        <taxon>Agaricomycetidae</taxon>
        <taxon>Agaricales</taxon>
        <taxon>Agaricineae</taxon>
        <taxon>Strophariaceae</taxon>
        <taxon>Agrocybe</taxon>
    </lineage>
</organism>
<sequence>MVKVATSVFIAALIAAPAFASANWEDIDARELSEQSIFGRDVVEADSMYSRELDELYTRVTEELEARGFDSEVHELVARNKIKNFFKKIWHGIKKVASVILRREDGTEEEVFSRDDMDIEARDIDELVERFISEIDERSPGFLEYMNEPETREFSDHFELSERDFSDELEVYEREFNEDADLLERDFEEELQEREFEIDELD</sequence>
<keyword evidence="3" id="KW-1185">Reference proteome</keyword>
<name>A0A8H4QXM3_9AGAR</name>
<feature type="signal peptide" evidence="1">
    <location>
        <begin position="1"/>
        <end position="20"/>
    </location>
</feature>
<accession>A0A8H4QXM3</accession>
<reference evidence="2 3" key="1">
    <citation type="submission" date="2019-12" db="EMBL/GenBank/DDBJ databases">
        <authorList>
            <person name="Floudas D."/>
            <person name="Bentzer J."/>
            <person name="Ahren D."/>
            <person name="Johansson T."/>
            <person name="Persson P."/>
            <person name="Tunlid A."/>
        </authorList>
    </citation>
    <scope>NUCLEOTIDE SEQUENCE [LARGE SCALE GENOMIC DNA]</scope>
    <source>
        <strain evidence="2 3">CBS 102.39</strain>
    </source>
</reference>
<evidence type="ECO:0000313" key="2">
    <source>
        <dbReference type="EMBL" id="KAF4618187.1"/>
    </source>
</evidence>
<evidence type="ECO:0000313" key="3">
    <source>
        <dbReference type="Proteomes" id="UP000521872"/>
    </source>
</evidence>
<feature type="chain" id="PRO_5034172910" evidence="1">
    <location>
        <begin position="21"/>
        <end position="202"/>
    </location>
</feature>
<comment type="caution">
    <text evidence="2">The sequence shown here is derived from an EMBL/GenBank/DDBJ whole genome shotgun (WGS) entry which is preliminary data.</text>
</comment>
<dbReference type="EMBL" id="JAACJL010000018">
    <property type="protein sequence ID" value="KAF4618187.1"/>
    <property type="molecule type" value="Genomic_DNA"/>
</dbReference>
<protein>
    <submittedName>
        <fullName evidence="2">Uncharacterized protein</fullName>
    </submittedName>
</protein>